<name>A0A1U7HIM8_9CHRO</name>
<dbReference type="Pfam" id="PF08486">
    <property type="entry name" value="SpoIID"/>
    <property type="match status" value="1"/>
</dbReference>
<dbReference type="EMBL" id="MRCC01000016">
    <property type="protein sequence ID" value="OKH23411.1"/>
    <property type="molecule type" value="Genomic_DNA"/>
</dbReference>
<dbReference type="OrthoDB" id="501259at2"/>
<dbReference type="STRING" id="247279.NIES1031_18395"/>
<dbReference type="AlphaFoldDB" id="A0A1U7HIM8"/>
<protein>
    <submittedName>
        <fullName evidence="2">Amidase</fullName>
    </submittedName>
</protein>
<dbReference type="InterPro" id="IPR051922">
    <property type="entry name" value="Bact_Sporulation_Assoc"/>
</dbReference>
<evidence type="ECO:0000313" key="2">
    <source>
        <dbReference type="EMBL" id="OKH23411.1"/>
    </source>
</evidence>
<evidence type="ECO:0000313" key="3">
    <source>
        <dbReference type="Proteomes" id="UP000185984"/>
    </source>
</evidence>
<dbReference type="GO" id="GO:0030435">
    <property type="term" value="P:sporulation resulting in formation of a cellular spore"/>
    <property type="evidence" value="ECO:0007669"/>
    <property type="project" value="InterPro"/>
</dbReference>
<organism evidence="2 3">
    <name type="scientific">Chroogloeocystis siderophila 5.2 s.c.1</name>
    <dbReference type="NCBI Taxonomy" id="247279"/>
    <lineage>
        <taxon>Bacteria</taxon>
        <taxon>Bacillati</taxon>
        <taxon>Cyanobacteriota</taxon>
        <taxon>Cyanophyceae</taxon>
        <taxon>Oscillatoriophycideae</taxon>
        <taxon>Chroococcales</taxon>
        <taxon>Chroococcaceae</taxon>
        <taxon>Chroogloeocystis</taxon>
    </lineage>
</organism>
<dbReference type="RefSeq" id="WP_073550939.1">
    <property type="nucleotide sequence ID" value="NZ_CAWMVK010000008.1"/>
</dbReference>
<feature type="domain" description="Sporulation stage II protein D amidase enhancer LytB N-terminal" evidence="1">
    <location>
        <begin position="269"/>
        <end position="358"/>
    </location>
</feature>
<dbReference type="Proteomes" id="UP000185984">
    <property type="component" value="Unassembled WGS sequence"/>
</dbReference>
<accession>A0A1U7HIM8</accession>
<dbReference type="GO" id="GO:0030288">
    <property type="term" value="C:outer membrane-bounded periplasmic space"/>
    <property type="evidence" value="ECO:0007669"/>
    <property type="project" value="TreeGrafter"/>
</dbReference>
<dbReference type="InterPro" id="IPR013486">
    <property type="entry name" value="SpoIID/LytB"/>
</dbReference>
<dbReference type="InterPro" id="IPR013693">
    <property type="entry name" value="SpoIID/LytB_N"/>
</dbReference>
<proteinExistence type="predicted"/>
<evidence type="ECO:0000259" key="1">
    <source>
        <dbReference type="Pfam" id="PF08486"/>
    </source>
</evidence>
<comment type="caution">
    <text evidence="2">The sequence shown here is derived from an EMBL/GenBank/DDBJ whole genome shotgun (WGS) entry which is preliminary data.</text>
</comment>
<sequence>MATHTQNNAKHAKVEDACCVNLSNRQLAFGCVSYNSHVLAFLALWKRNQSQVRARVSLCVTTVVLCGTATGAIAAPASEPELKIGVVQRFGAKPTDVLSLQATAGDRLTIQTKTKDKEKTLQATNVKLETVMEPLPKATLAERVVLSTHRSFETAEHSARQWQKMGIEVEIAQPERWQVWAKRDVYNSPLLRRFLLLSLQVKGNRNAYLDTQVLQQVPQVNLVVDGQRYTYQEIDITTNKNLIQVSEGKNQRDLRLYAGRMRLQPNAYGTYTLVNEVPLETYLRGVVPHEIGANVPYSAVEAQAIIARTYALRNLRRFTIDNYELCADTQCQVYRGLSGTVPLADRAIAATKGKVLTYNNQLVDALYSSTTGGVTAAFSDVWQGTDRPYLQPVIDAAGSVWNLSGQSLAEEKNFQRFIGLQQGFNEAGWSMFRWRQESSLVQITQDLQRFFKANNSPWANLKQIYQMQVTERSPSGRILKLAVQTDIGTVVLEKDEVRSAFAAPRSTLFYLQPLNKGTNSLWGYAFVGGGFGHGVGLSQTGSQRLARLGWSSARILNFYYPGTQIETLSDRITFYSDEAFSAANKTK</sequence>
<dbReference type="NCBIfam" id="TIGR02669">
    <property type="entry name" value="SpoIID_LytB"/>
    <property type="match status" value="1"/>
</dbReference>
<reference evidence="2 3" key="1">
    <citation type="submission" date="2016-11" db="EMBL/GenBank/DDBJ databases">
        <title>Draft Genome Sequences of Nine Cyanobacterial Strains from Diverse Habitats.</title>
        <authorList>
            <person name="Zhu T."/>
            <person name="Hou S."/>
            <person name="Lu X."/>
            <person name="Hess W.R."/>
        </authorList>
    </citation>
    <scope>NUCLEOTIDE SEQUENCE [LARGE SCALE GENOMIC DNA]</scope>
    <source>
        <strain evidence="2 3">5.2 s.c.1</strain>
    </source>
</reference>
<keyword evidence="3" id="KW-1185">Reference proteome</keyword>
<dbReference type="PANTHER" id="PTHR30032">
    <property type="entry name" value="N-ACETYLMURAMOYL-L-ALANINE AMIDASE-RELATED"/>
    <property type="match status" value="1"/>
</dbReference>
<dbReference type="PANTHER" id="PTHR30032:SF4">
    <property type="entry name" value="AMIDASE ENHANCER"/>
    <property type="match status" value="1"/>
</dbReference>
<gene>
    <name evidence="2" type="ORF">NIES1031_18395</name>
</gene>